<dbReference type="OrthoDB" id="157576at2157"/>
<sequence>MDRTELKNTLREESSSSIKAIHSDFFQEVAEYVKELEEEIVHIENPRSVESKMLEDELQSAMTDVEVIFIRRLKKTIVSATTTAFSNRASQDINKLLPEERRVYDAVLSTINTARQELLEPILDPQAVSRLRKSKEESSARDSTDNIDRPEGPEKGNKGVNIKTETGMDVREKEAIGKSNINEEFVVVRILDNLPTFKAMDNRNYTLRAEDVVVLPALNAKGLVKRNVAQIITTN</sequence>
<reference evidence="2 3" key="1">
    <citation type="submission" date="2017-11" db="EMBL/GenBank/DDBJ databases">
        <title>Isolation and Characterization of Methanogenic Archaea from Saline Meromictic Lake at Siberia.</title>
        <authorList>
            <person name="Shen Y."/>
            <person name="Huang H.-H."/>
            <person name="Lai M.-C."/>
            <person name="Chen S.-C."/>
        </authorList>
    </citation>
    <scope>NUCLEOTIDE SEQUENCE [LARGE SCALE GENOMIC DNA]</scope>
    <source>
        <strain evidence="2 3">SY-01</strain>
    </source>
</reference>
<dbReference type="Proteomes" id="UP000297295">
    <property type="component" value="Unassembled WGS sequence"/>
</dbReference>
<dbReference type="CDD" id="cd11714">
    <property type="entry name" value="GINS_A_archaea"/>
    <property type="match status" value="1"/>
</dbReference>
<evidence type="ECO:0000313" key="3">
    <source>
        <dbReference type="Proteomes" id="UP000297295"/>
    </source>
</evidence>
<feature type="compositionally biased region" description="Basic and acidic residues" evidence="1">
    <location>
        <begin position="134"/>
        <end position="157"/>
    </location>
</feature>
<keyword evidence="3" id="KW-1185">Reference proteome</keyword>
<feature type="region of interest" description="Disordered" evidence="1">
    <location>
        <begin position="129"/>
        <end position="161"/>
    </location>
</feature>
<dbReference type="AlphaFoldDB" id="A0A4E0PWC7"/>
<accession>A0A4E0PWC7</accession>
<protein>
    <recommendedName>
        <fullName evidence="4">DNA replication factor GINS</fullName>
    </recommendedName>
</protein>
<comment type="caution">
    <text evidence="2">The sequence shown here is derived from an EMBL/GenBank/DDBJ whole genome shotgun (WGS) entry which is preliminary data.</text>
</comment>
<dbReference type="EMBL" id="PGGK01000004">
    <property type="protein sequence ID" value="TGC09671.1"/>
    <property type="molecule type" value="Genomic_DNA"/>
</dbReference>
<evidence type="ECO:0000256" key="1">
    <source>
        <dbReference type="SAM" id="MobiDB-lite"/>
    </source>
</evidence>
<name>A0A4E0PWC7_9EURY</name>
<dbReference type="RefSeq" id="WP_135389186.1">
    <property type="nucleotide sequence ID" value="NZ_PGGK01000004.1"/>
</dbReference>
<organism evidence="2 3">
    <name type="scientific">Methanolobus halotolerans</name>
    <dbReference type="NCBI Taxonomy" id="2052935"/>
    <lineage>
        <taxon>Archaea</taxon>
        <taxon>Methanobacteriati</taxon>
        <taxon>Methanobacteriota</taxon>
        <taxon>Stenosarchaea group</taxon>
        <taxon>Methanomicrobia</taxon>
        <taxon>Methanosarcinales</taxon>
        <taxon>Methanosarcinaceae</taxon>
        <taxon>Methanolobus</taxon>
    </lineage>
</organism>
<evidence type="ECO:0008006" key="4">
    <source>
        <dbReference type="Google" id="ProtNLM"/>
    </source>
</evidence>
<proteinExistence type="predicted"/>
<dbReference type="Gene3D" id="3.40.5.50">
    <property type="match status" value="1"/>
</dbReference>
<gene>
    <name evidence="2" type="ORF">CUN85_04725</name>
</gene>
<evidence type="ECO:0000313" key="2">
    <source>
        <dbReference type="EMBL" id="TGC09671.1"/>
    </source>
</evidence>
<dbReference type="Gene3D" id="1.20.58.1030">
    <property type="match status" value="1"/>
</dbReference>